<dbReference type="InterPro" id="IPR026022">
    <property type="entry name" value="PhoU_dom"/>
</dbReference>
<dbReference type="InterPro" id="IPR028366">
    <property type="entry name" value="PhoU"/>
</dbReference>
<reference evidence="3 4" key="1">
    <citation type="journal article" date="2004" name="Genome Res.">
        <title>Genome sequence of Haloarcula marismortui: a halophilic archaeon from the Dead Sea.</title>
        <authorList>
            <person name="Baliga N.S."/>
            <person name="Bonneau R."/>
            <person name="Facciotti M.T."/>
            <person name="Pan M."/>
            <person name="Glusman G."/>
            <person name="Deutsch E.W."/>
            <person name="Shannon P."/>
            <person name="Chiu Y."/>
            <person name="Weng R.S."/>
            <person name="Gan R.R."/>
            <person name="Hung P."/>
            <person name="Date S.V."/>
            <person name="Marcotte E."/>
            <person name="Hood L."/>
            <person name="Ng W.V."/>
        </authorList>
    </citation>
    <scope>NUCLEOTIDE SEQUENCE [LARGE SCALE GENOMIC DNA]</scope>
    <source>
        <strain evidence="4">ATCC 43049 / DSM 3752 / JCM 8966 / VKM B-1809</strain>
        <plasmid evidence="4">Plasmid pNG700</plasmid>
    </source>
</reference>
<dbReference type="GO" id="GO:0003677">
    <property type="term" value="F:DNA binding"/>
    <property type="evidence" value="ECO:0007669"/>
    <property type="project" value="InterPro"/>
</dbReference>
<dbReference type="PATRIC" id="fig|272569.17.peg.517"/>
<name>Q5V6R8_HALMA</name>
<organism evidence="3 4">
    <name type="scientific">Haloarcula marismortui (strain ATCC 43049 / DSM 3752 / JCM 8966 / VKM B-1809)</name>
    <name type="common">Halobacterium marismortui</name>
    <dbReference type="NCBI Taxonomy" id="272569"/>
    <lineage>
        <taxon>Archaea</taxon>
        <taxon>Methanobacteriati</taxon>
        <taxon>Methanobacteriota</taxon>
        <taxon>Stenosarchaea group</taxon>
        <taxon>Halobacteria</taxon>
        <taxon>Halobacteriales</taxon>
        <taxon>Haloarculaceae</taxon>
        <taxon>Haloarcula</taxon>
    </lineage>
</organism>
<dbReference type="SUPFAM" id="SSF89447">
    <property type="entry name" value="AbrB/MazE/MraZ-like"/>
    <property type="match status" value="1"/>
</dbReference>
<dbReference type="InterPro" id="IPR007159">
    <property type="entry name" value="SpoVT-AbrB_dom"/>
</dbReference>
<geneLocation type="plasmid" evidence="3 4">
    <name>pNG700</name>
</geneLocation>
<dbReference type="SUPFAM" id="SSF109755">
    <property type="entry name" value="PhoU-like"/>
    <property type="match status" value="1"/>
</dbReference>
<dbReference type="InterPro" id="IPR038078">
    <property type="entry name" value="PhoU-like_sf"/>
</dbReference>
<dbReference type="Gene3D" id="1.20.58.220">
    <property type="entry name" value="Phosphate transport system protein phou homolog 2, domain 2"/>
    <property type="match status" value="1"/>
</dbReference>
<sequence length="368" mass="40408">MRPDRTRNREINARSSKSQEDKAVTPDPIRMKRKVQQLGSSTLAVTVPVDWARQHDISKGDEVIVQRDENGGSLLVVPEQPTIEDVEATIDADALTPDALERAIITQYVLGRQLIRVEATAPLGIEHRDAIMNAERRLMGLGIVEQAERTVTVRCSVAPEDFDLPTLLGRLSRTEAVIRGDAISALIEGDTDLVETVESRQEQVEKLFYLFLRLVFTIYRNPRLNQAVGLETGFPLIGYRSVAQDVVLMADTAVEIASLATDSATPDQLTASKLTELGDALDDAASATRSAVTTPDYDATEDARAAFDLVDDRIADLNAHLESERPEPLLALQRAVVLLERSARHARDSLSVATHLAFRNDPSLVTGE</sequence>
<dbReference type="InterPro" id="IPR037914">
    <property type="entry name" value="SpoVT-AbrB_sf"/>
</dbReference>
<dbReference type="AlphaFoldDB" id="Q5V6R8"/>
<dbReference type="KEGG" id="hma:pNG7066"/>
<dbReference type="SMART" id="SM00966">
    <property type="entry name" value="SpoVT_AbrB"/>
    <property type="match status" value="1"/>
</dbReference>
<evidence type="ECO:0000313" key="3">
    <source>
        <dbReference type="EMBL" id="AAV44784.1"/>
    </source>
</evidence>
<feature type="domain" description="SpoVT-AbrB" evidence="2">
    <location>
        <begin position="37"/>
        <end position="84"/>
    </location>
</feature>
<dbReference type="GO" id="GO:0045936">
    <property type="term" value="P:negative regulation of phosphate metabolic process"/>
    <property type="evidence" value="ECO:0007669"/>
    <property type="project" value="InterPro"/>
</dbReference>
<feature type="region of interest" description="Disordered" evidence="1">
    <location>
        <begin position="1"/>
        <end position="27"/>
    </location>
</feature>
<proteinExistence type="predicted"/>
<evidence type="ECO:0000313" key="4">
    <source>
        <dbReference type="Proteomes" id="UP000001169"/>
    </source>
</evidence>
<dbReference type="PANTHER" id="PTHR42930:SF6">
    <property type="entry name" value="PHOSPHATE REGULATORY PROTEIN-LIKE PROTEIN"/>
    <property type="match status" value="1"/>
</dbReference>
<dbReference type="Proteomes" id="UP000001169">
    <property type="component" value="Plasmid pNG700"/>
</dbReference>
<evidence type="ECO:0000256" key="1">
    <source>
        <dbReference type="SAM" id="MobiDB-lite"/>
    </source>
</evidence>
<dbReference type="Pfam" id="PF01895">
    <property type="entry name" value="PhoU"/>
    <property type="match status" value="1"/>
</dbReference>
<dbReference type="GO" id="GO:0030643">
    <property type="term" value="P:intracellular phosphate ion homeostasis"/>
    <property type="evidence" value="ECO:0007669"/>
    <property type="project" value="InterPro"/>
</dbReference>
<keyword evidence="3" id="KW-0614">Plasmid</keyword>
<feature type="compositionally biased region" description="Basic and acidic residues" evidence="1">
    <location>
        <begin position="1"/>
        <end position="24"/>
    </location>
</feature>
<dbReference type="Pfam" id="PF04014">
    <property type="entry name" value="MazE_antitoxin"/>
    <property type="match status" value="1"/>
</dbReference>
<accession>Q5V6R8</accession>
<dbReference type="EMBL" id="AY596296">
    <property type="protein sequence ID" value="AAV44784.1"/>
    <property type="molecule type" value="Genomic_DNA"/>
</dbReference>
<protein>
    <submittedName>
        <fullName evidence="3">Phosphate regulatory protein-like</fullName>
    </submittedName>
</protein>
<dbReference type="PANTHER" id="PTHR42930">
    <property type="entry name" value="PHOSPHATE-SPECIFIC TRANSPORT SYSTEM ACCESSORY PROTEIN PHOU"/>
    <property type="match status" value="1"/>
</dbReference>
<dbReference type="EnsemblBacteria" id="AAV44784">
    <property type="protein sequence ID" value="AAV44784"/>
    <property type="gene ID" value="pNG7066"/>
</dbReference>
<evidence type="ECO:0000259" key="2">
    <source>
        <dbReference type="SMART" id="SM00966"/>
    </source>
</evidence>
<keyword evidence="4" id="KW-1185">Reference proteome</keyword>
<gene>
    <name evidence="3" type="primary">prp2</name>
    <name evidence="3" type="ordered locus">pNG7066</name>
</gene>
<dbReference type="HOGENOM" id="CLU_069302_1_0_2"/>